<evidence type="ECO:0000256" key="1">
    <source>
        <dbReference type="ARBA" id="ARBA00022490"/>
    </source>
</evidence>
<proteinExistence type="inferred from homology"/>
<keyword evidence="8" id="KW-1185">Reference proteome</keyword>
<sequence length="223" mass="23441">MTETGVAARVAAIVEPVLADVGYRLVRVKVSAQNGSTVQIMAERPDGSMTVDDCEVISNAVSPVLDLEDPISETYNLEISSPGIDRPLVRASDFARWAGFDARIDLALPLEGRKRFRGILRGIENDAVRIELANVAEGSDPVAVLPLRNIGEARLILTDALITEALRAAKAAVREAPEGESLPDADNDNAPDSGGPDDGSPASGKGKGNKSRSGKKSNGRSDG</sequence>
<feature type="domain" description="Ribosome maturation factor RimP C-terminal" evidence="6">
    <location>
        <begin position="88"/>
        <end position="158"/>
    </location>
</feature>
<dbReference type="InterPro" id="IPR003728">
    <property type="entry name" value="Ribosome_maturation_RimP"/>
</dbReference>
<evidence type="ECO:0000313" key="8">
    <source>
        <dbReference type="Proteomes" id="UP000537592"/>
    </source>
</evidence>
<protein>
    <recommendedName>
        <fullName evidence="3">Ribosome maturation factor RimP</fullName>
    </recommendedName>
</protein>
<comment type="function">
    <text evidence="3">Required for maturation of 30S ribosomal subunits.</text>
</comment>
<dbReference type="GO" id="GO:0005829">
    <property type="term" value="C:cytosol"/>
    <property type="evidence" value="ECO:0007669"/>
    <property type="project" value="TreeGrafter"/>
</dbReference>
<evidence type="ECO:0000259" key="5">
    <source>
        <dbReference type="Pfam" id="PF02576"/>
    </source>
</evidence>
<dbReference type="PANTHER" id="PTHR33867">
    <property type="entry name" value="RIBOSOME MATURATION FACTOR RIMP"/>
    <property type="match status" value="1"/>
</dbReference>
<accession>A0A7W5Z3J3</accession>
<dbReference type="SUPFAM" id="SSF74942">
    <property type="entry name" value="YhbC-like, C-terminal domain"/>
    <property type="match status" value="1"/>
</dbReference>
<dbReference type="EMBL" id="JACICC010000002">
    <property type="protein sequence ID" value="MBB3809102.1"/>
    <property type="molecule type" value="Genomic_DNA"/>
</dbReference>
<evidence type="ECO:0000313" key="7">
    <source>
        <dbReference type="EMBL" id="MBB3809102.1"/>
    </source>
</evidence>
<comment type="caution">
    <text evidence="7">The sequence shown here is derived from an EMBL/GenBank/DDBJ whole genome shotgun (WGS) entry which is preliminary data.</text>
</comment>
<dbReference type="Pfam" id="PF02576">
    <property type="entry name" value="RimP_N"/>
    <property type="match status" value="1"/>
</dbReference>
<comment type="similarity">
    <text evidence="3">Belongs to the RimP family.</text>
</comment>
<dbReference type="InterPro" id="IPR028989">
    <property type="entry name" value="RimP_N"/>
</dbReference>
<dbReference type="InterPro" id="IPR028998">
    <property type="entry name" value="RimP_C"/>
</dbReference>
<dbReference type="Gene3D" id="3.30.300.70">
    <property type="entry name" value="RimP-like superfamily, N-terminal"/>
    <property type="match status" value="1"/>
</dbReference>
<evidence type="ECO:0000256" key="4">
    <source>
        <dbReference type="SAM" id="MobiDB-lite"/>
    </source>
</evidence>
<dbReference type="AlphaFoldDB" id="A0A7W5Z3J3"/>
<keyword evidence="1 3" id="KW-0963">Cytoplasm</keyword>
<dbReference type="GO" id="GO:0006412">
    <property type="term" value="P:translation"/>
    <property type="evidence" value="ECO:0007669"/>
    <property type="project" value="TreeGrafter"/>
</dbReference>
<dbReference type="SUPFAM" id="SSF75420">
    <property type="entry name" value="YhbC-like, N-terminal domain"/>
    <property type="match status" value="1"/>
</dbReference>
<organism evidence="7 8">
    <name type="scientific">Pseudochelatococcus contaminans</name>
    <dbReference type="NCBI Taxonomy" id="1538103"/>
    <lineage>
        <taxon>Bacteria</taxon>
        <taxon>Pseudomonadati</taxon>
        <taxon>Pseudomonadota</taxon>
        <taxon>Alphaproteobacteria</taxon>
        <taxon>Hyphomicrobiales</taxon>
        <taxon>Chelatococcaceae</taxon>
        <taxon>Pseudochelatococcus</taxon>
    </lineage>
</organism>
<feature type="compositionally biased region" description="Basic residues" evidence="4">
    <location>
        <begin position="207"/>
        <end position="223"/>
    </location>
</feature>
<evidence type="ECO:0000256" key="3">
    <source>
        <dbReference type="HAMAP-Rule" id="MF_01077"/>
    </source>
</evidence>
<dbReference type="InterPro" id="IPR035956">
    <property type="entry name" value="RimP_N_sf"/>
</dbReference>
<keyword evidence="2 3" id="KW-0690">Ribosome biogenesis</keyword>
<evidence type="ECO:0000259" key="6">
    <source>
        <dbReference type="Pfam" id="PF17384"/>
    </source>
</evidence>
<evidence type="ECO:0000256" key="2">
    <source>
        <dbReference type="ARBA" id="ARBA00022517"/>
    </source>
</evidence>
<feature type="region of interest" description="Disordered" evidence="4">
    <location>
        <begin position="173"/>
        <end position="223"/>
    </location>
</feature>
<dbReference type="CDD" id="cd01734">
    <property type="entry name" value="YlxS_C"/>
    <property type="match status" value="1"/>
</dbReference>
<comment type="subcellular location">
    <subcellularLocation>
        <location evidence="3">Cytoplasm</location>
    </subcellularLocation>
</comment>
<feature type="domain" description="Ribosome maturation factor RimP N-terminal" evidence="5">
    <location>
        <begin position="13"/>
        <end position="85"/>
    </location>
</feature>
<dbReference type="InterPro" id="IPR036847">
    <property type="entry name" value="RimP_C_sf"/>
</dbReference>
<dbReference type="GO" id="GO:0000028">
    <property type="term" value="P:ribosomal small subunit assembly"/>
    <property type="evidence" value="ECO:0007669"/>
    <property type="project" value="TreeGrafter"/>
</dbReference>
<feature type="compositionally biased region" description="Low complexity" evidence="4">
    <location>
        <begin position="190"/>
        <end position="204"/>
    </location>
</feature>
<dbReference type="Proteomes" id="UP000537592">
    <property type="component" value="Unassembled WGS sequence"/>
</dbReference>
<dbReference type="PANTHER" id="PTHR33867:SF1">
    <property type="entry name" value="RIBOSOME MATURATION FACTOR RIMP"/>
    <property type="match status" value="1"/>
</dbReference>
<name>A0A7W5Z3J3_9HYPH</name>
<dbReference type="Pfam" id="PF17384">
    <property type="entry name" value="DUF150_C"/>
    <property type="match status" value="1"/>
</dbReference>
<dbReference type="HAMAP" id="MF_01077">
    <property type="entry name" value="RimP"/>
    <property type="match status" value="1"/>
</dbReference>
<dbReference type="NCBIfam" id="NF000932">
    <property type="entry name" value="PRK00092.2-5"/>
    <property type="match status" value="1"/>
</dbReference>
<gene>
    <name evidence="3" type="primary">rimP</name>
    <name evidence="7" type="ORF">FHS81_001172</name>
</gene>
<reference evidence="7 8" key="1">
    <citation type="submission" date="2020-08" db="EMBL/GenBank/DDBJ databases">
        <title>Genomic Encyclopedia of Type Strains, Phase IV (KMG-IV): sequencing the most valuable type-strain genomes for metagenomic binning, comparative biology and taxonomic classification.</title>
        <authorList>
            <person name="Goeker M."/>
        </authorList>
    </citation>
    <scope>NUCLEOTIDE SEQUENCE [LARGE SCALE GENOMIC DNA]</scope>
    <source>
        <strain evidence="7 8">DSM 28760</strain>
    </source>
</reference>